<evidence type="ECO:0000256" key="8">
    <source>
        <dbReference type="ARBA" id="ARBA00023160"/>
    </source>
</evidence>
<gene>
    <name evidence="10" type="primary">accA</name>
    <name evidence="12" type="ORF">JCM16774_0777</name>
</gene>
<dbReference type="PROSITE" id="PS50989">
    <property type="entry name" value="COA_CT_CTER"/>
    <property type="match status" value="1"/>
</dbReference>
<protein>
    <recommendedName>
        <fullName evidence="10">Acetyl-coenzyme A carboxylase carboxyl transferase subunit alpha</fullName>
        <shortName evidence="10">ACCase subunit alpha</shortName>
        <shortName evidence="10">Acetyl-CoA carboxylase carboxyltransferase subunit alpha</shortName>
        <ecNumber evidence="10">2.1.3.15</ecNumber>
    </recommendedName>
</protein>
<dbReference type="Proteomes" id="UP000321606">
    <property type="component" value="Chromosome"/>
</dbReference>
<dbReference type="Gene3D" id="3.90.226.10">
    <property type="entry name" value="2-enoyl-CoA Hydratase, Chain A, domain 1"/>
    <property type="match status" value="1"/>
</dbReference>
<dbReference type="OrthoDB" id="9808023at2"/>
<proteinExistence type="inferred from homology"/>
<dbReference type="GO" id="GO:2001295">
    <property type="term" value="P:malonyl-CoA biosynthetic process"/>
    <property type="evidence" value="ECO:0007669"/>
    <property type="project" value="UniProtKB-UniRule"/>
</dbReference>
<organism evidence="12 13">
    <name type="scientific">Pseudoleptotrichia goodfellowii</name>
    <dbReference type="NCBI Taxonomy" id="157692"/>
    <lineage>
        <taxon>Bacteria</taxon>
        <taxon>Fusobacteriati</taxon>
        <taxon>Fusobacteriota</taxon>
        <taxon>Fusobacteriia</taxon>
        <taxon>Fusobacteriales</taxon>
        <taxon>Leptotrichiaceae</taxon>
        <taxon>Pseudoleptotrichia</taxon>
    </lineage>
</organism>
<dbReference type="InterPro" id="IPR029045">
    <property type="entry name" value="ClpP/crotonase-like_dom_sf"/>
</dbReference>
<evidence type="ECO:0000256" key="5">
    <source>
        <dbReference type="ARBA" id="ARBA00022832"/>
    </source>
</evidence>
<keyword evidence="8 10" id="KW-0275">Fatty acid biosynthesis</keyword>
<comment type="catalytic activity">
    <reaction evidence="9 10">
        <text>N(6)-carboxybiotinyl-L-lysyl-[protein] + acetyl-CoA = N(6)-biotinyl-L-lysyl-[protein] + malonyl-CoA</text>
        <dbReference type="Rhea" id="RHEA:54728"/>
        <dbReference type="Rhea" id="RHEA-COMP:10505"/>
        <dbReference type="Rhea" id="RHEA-COMP:10506"/>
        <dbReference type="ChEBI" id="CHEBI:57288"/>
        <dbReference type="ChEBI" id="CHEBI:57384"/>
        <dbReference type="ChEBI" id="CHEBI:83144"/>
        <dbReference type="ChEBI" id="CHEBI:83145"/>
        <dbReference type="EC" id="2.1.3.15"/>
    </reaction>
</comment>
<dbReference type="NCBIfam" id="TIGR00513">
    <property type="entry name" value="accA"/>
    <property type="match status" value="1"/>
</dbReference>
<keyword evidence="10" id="KW-0963">Cytoplasm</keyword>
<evidence type="ECO:0000256" key="3">
    <source>
        <dbReference type="ARBA" id="ARBA00022679"/>
    </source>
</evidence>
<dbReference type="STRING" id="714315.GCA_000516535_00771"/>
<accession>A0A510J9G9</accession>
<dbReference type="RefSeq" id="WP_006807133.1">
    <property type="nucleotide sequence ID" value="NZ_AP019822.1"/>
</dbReference>
<evidence type="ECO:0000256" key="7">
    <source>
        <dbReference type="ARBA" id="ARBA00023098"/>
    </source>
</evidence>
<feature type="domain" description="CoA carboxyltransferase C-terminal" evidence="11">
    <location>
        <begin position="39"/>
        <end position="289"/>
    </location>
</feature>
<dbReference type="GO" id="GO:0005524">
    <property type="term" value="F:ATP binding"/>
    <property type="evidence" value="ECO:0007669"/>
    <property type="project" value="UniProtKB-KW"/>
</dbReference>
<evidence type="ECO:0000313" key="12">
    <source>
        <dbReference type="EMBL" id="BBM35847.1"/>
    </source>
</evidence>
<dbReference type="SUPFAM" id="SSF52096">
    <property type="entry name" value="ClpP/crotonase"/>
    <property type="match status" value="1"/>
</dbReference>
<dbReference type="GO" id="GO:0016743">
    <property type="term" value="F:carboxyl- or carbamoyltransferase activity"/>
    <property type="evidence" value="ECO:0007669"/>
    <property type="project" value="UniProtKB-UniRule"/>
</dbReference>
<evidence type="ECO:0000313" key="13">
    <source>
        <dbReference type="Proteomes" id="UP000321606"/>
    </source>
</evidence>
<dbReference type="AlphaFoldDB" id="A0A510J9G9"/>
<comment type="subcellular location">
    <subcellularLocation>
        <location evidence="10">Cytoplasm</location>
    </subcellularLocation>
</comment>
<keyword evidence="7 10" id="KW-0443">Lipid metabolism</keyword>
<keyword evidence="4 10" id="KW-0547">Nucleotide-binding</keyword>
<dbReference type="GO" id="GO:0006633">
    <property type="term" value="P:fatty acid biosynthetic process"/>
    <property type="evidence" value="ECO:0007669"/>
    <property type="project" value="UniProtKB-KW"/>
</dbReference>
<dbReference type="InterPro" id="IPR001095">
    <property type="entry name" value="Acetyl_CoA_COase_a_su"/>
</dbReference>
<evidence type="ECO:0000259" key="11">
    <source>
        <dbReference type="PROSITE" id="PS50989"/>
    </source>
</evidence>
<dbReference type="PRINTS" id="PR01069">
    <property type="entry name" value="ACCCTRFRASEA"/>
</dbReference>
<dbReference type="KEGG" id="lgo:JCM16774_0777"/>
<evidence type="ECO:0000256" key="4">
    <source>
        <dbReference type="ARBA" id="ARBA00022741"/>
    </source>
</evidence>
<dbReference type="InterPro" id="IPR011763">
    <property type="entry name" value="COA_CT_C"/>
</dbReference>
<dbReference type="GO" id="GO:0003989">
    <property type="term" value="F:acetyl-CoA carboxylase activity"/>
    <property type="evidence" value="ECO:0007669"/>
    <property type="project" value="InterPro"/>
</dbReference>
<dbReference type="PANTHER" id="PTHR42853:SF3">
    <property type="entry name" value="ACETYL-COENZYME A CARBOXYLASE CARBOXYL TRANSFERASE SUBUNIT ALPHA, CHLOROPLASTIC"/>
    <property type="match status" value="1"/>
</dbReference>
<dbReference type="EMBL" id="AP019822">
    <property type="protein sequence ID" value="BBM35847.1"/>
    <property type="molecule type" value="Genomic_DNA"/>
</dbReference>
<comment type="pathway">
    <text evidence="1 10">Lipid metabolism; malonyl-CoA biosynthesis; malonyl-CoA from acetyl-CoA: step 1/1.</text>
</comment>
<comment type="similarity">
    <text evidence="10">Belongs to the AccA family.</text>
</comment>
<dbReference type="NCBIfam" id="NF004344">
    <property type="entry name" value="PRK05724.1"/>
    <property type="match status" value="1"/>
</dbReference>
<keyword evidence="2 10" id="KW-0444">Lipid biosynthesis</keyword>
<keyword evidence="3 10" id="KW-0808">Transferase</keyword>
<evidence type="ECO:0000256" key="10">
    <source>
        <dbReference type="HAMAP-Rule" id="MF_00823"/>
    </source>
</evidence>
<evidence type="ECO:0000256" key="2">
    <source>
        <dbReference type="ARBA" id="ARBA00022516"/>
    </source>
</evidence>
<evidence type="ECO:0000256" key="1">
    <source>
        <dbReference type="ARBA" id="ARBA00004956"/>
    </source>
</evidence>
<dbReference type="Pfam" id="PF03255">
    <property type="entry name" value="ACCA"/>
    <property type="match status" value="1"/>
</dbReference>
<dbReference type="GO" id="GO:0009317">
    <property type="term" value="C:acetyl-CoA carboxylase complex"/>
    <property type="evidence" value="ECO:0007669"/>
    <property type="project" value="InterPro"/>
</dbReference>
<keyword evidence="6 10" id="KW-0067">ATP-binding</keyword>
<keyword evidence="5 10" id="KW-0276">Fatty acid metabolism</keyword>
<comment type="function">
    <text evidence="10">Component of the acetyl coenzyme A carboxylase (ACC) complex. First, biotin carboxylase catalyzes the carboxylation of biotin on its carrier protein (BCCP) and then the CO(2) group is transferred by the carboxyltransferase to acetyl-CoA to form malonyl-CoA.</text>
</comment>
<name>A0A510J9G9_9FUSO</name>
<dbReference type="HAMAP" id="MF_00823">
    <property type="entry name" value="AcetylCoA_CT_alpha"/>
    <property type="match status" value="1"/>
</dbReference>
<sequence>MSVKEEIKELEDKIEELRRFSAEQKIDFSKQIGELEKNLEEKYLEFSEKEMDSWARIQISRNPKRPYTLDYINELTQDFVELHGDRLSKDDHAIIGGLASVDGYNIMIIGHQKGRDLESNMYRNFGMASPEGYRKALRLMRMAERFELPILTLIDTSGAYPGIEAEEKGQGEAIAKNLSEMFSLRVPVVSVVIGEGGSGGALGIGVADSVLMLENSVYSVISPEGCASILFNDATRAAEAAKSLKMDAINLKGLKIIDEIIEEPLGGAHRNLEKTAQNLKAAVLKEFKKIDKLTVEELLERRYEKFRKMGEYFENEENIEENEK</sequence>
<evidence type="ECO:0000256" key="9">
    <source>
        <dbReference type="ARBA" id="ARBA00049152"/>
    </source>
</evidence>
<reference evidence="12 13" key="1">
    <citation type="submission" date="2019-07" db="EMBL/GenBank/DDBJ databases">
        <title>Complete Genome Sequence of Leptotrichia goodfellowii Strain JCM 16774.</title>
        <authorList>
            <person name="Watanabe S."/>
            <person name="Cui L."/>
        </authorList>
    </citation>
    <scope>NUCLEOTIDE SEQUENCE [LARGE SCALE GENOMIC DNA]</scope>
    <source>
        <strain evidence="12 13">JCM16774</strain>
    </source>
</reference>
<evidence type="ECO:0000256" key="6">
    <source>
        <dbReference type="ARBA" id="ARBA00022840"/>
    </source>
</evidence>
<dbReference type="EC" id="2.1.3.15" evidence="10"/>
<dbReference type="NCBIfam" id="NF041504">
    <property type="entry name" value="AccA_sub"/>
    <property type="match status" value="1"/>
</dbReference>
<comment type="subunit">
    <text evidence="10">Acetyl-CoA carboxylase is a heterohexamer composed of biotin carboxyl carrier protein (AccB), biotin carboxylase (AccC) and two subunits each of ACCase subunit alpha (AccA) and ACCase subunit beta (AccD).</text>
</comment>
<dbReference type="UniPathway" id="UPA00655">
    <property type="reaction ID" value="UER00711"/>
</dbReference>
<dbReference type="PANTHER" id="PTHR42853">
    <property type="entry name" value="ACETYL-COENZYME A CARBOXYLASE CARBOXYL TRANSFERASE SUBUNIT ALPHA"/>
    <property type="match status" value="1"/>
</dbReference>